<organism evidence="2 3">
    <name type="scientific">Hermanssonia centrifuga</name>
    <dbReference type="NCBI Taxonomy" id="98765"/>
    <lineage>
        <taxon>Eukaryota</taxon>
        <taxon>Fungi</taxon>
        <taxon>Dikarya</taxon>
        <taxon>Basidiomycota</taxon>
        <taxon>Agaricomycotina</taxon>
        <taxon>Agaricomycetes</taxon>
        <taxon>Polyporales</taxon>
        <taxon>Meruliaceae</taxon>
        <taxon>Hermanssonia</taxon>
    </lineage>
</organism>
<comment type="caution">
    <text evidence="2">The sequence shown here is derived from an EMBL/GenBank/DDBJ whole genome shotgun (WGS) entry which is preliminary data.</text>
</comment>
<dbReference type="Proteomes" id="UP000186601">
    <property type="component" value="Unassembled WGS sequence"/>
</dbReference>
<name>A0A2R6S3K1_9APHY</name>
<reference evidence="2 3" key="1">
    <citation type="submission" date="2018-02" db="EMBL/GenBank/DDBJ databases">
        <title>Genome sequence of the basidiomycete white-rot fungus Phlebia centrifuga.</title>
        <authorList>
            <person name="Granchi Z."/>
            <person name="Peng M."/>
            <person name="de Vries R.P."/>
            <person name="Hilden K."/>
            <person name="Makela M.R."/>
            <person name="Grigoriev I."/>
            <person name="Riley R."/>
        </authorList>
    </citation>
    <scope>NUCLEOTIDE SEQUENCE [LARGE SCALE GENOMIC DNA]</scope>
    <source>
        <strain evidence="2 3">FBCC195</strain>
    </source>
</reference>
<feature type="region of interest" description="Disordered" evidence="1">
    <location>
        <begin position="1"/>
        <end position="33"/>
    </location>
</feature>
<protein>
    <submittedName>
        <fullName evidence="2">Uncharacterized protein</fullName>
    </submittedName>
</protein>
<evidence type="ECO:0000313" key="3">
    <source>
        <dbReference type="Proteomes" id="UP000186601"/>
    </source>
</evidence>
<sequence>MNRFSVRCKSAGRDPTTKRPTLPNATKPKAWRMPDESRKVVTWIKTRVIIDRNRSHCSPRELFR</sequence>
<evidence type="ECO:0000313" key="2">
    <source>
        <dbReference type="EMBL" id="PSS36864.1"/>
    </source>
</evidence>
<dbReference type="EMBL" id="MLYV02000095">
    <property type="protein sequence ID" value="PSS36864.1"/>
    <property type="molecule type" value="Genomic_DNA"/>
</dbReference>
<accession>A0A2R6S3K1</accession>
<gene>
    <name evidence="2" type="ORF">PHLCEN_2v1292</name>
</gene>
<dbReference type="AlphaFoldDB" id="A0A2R6S3K1"/>
<keyword evidence="3" id="KW-1185">Reference proteome</keyword>
<evidence type="ECO:0000256" key="1">
    <source>
        <dbReference type="SAM" id="MobiDB-lite"/>
    </source>
</evidence>
<proteinExistence type="predicted"/>